<sequence>MSTFFAVGASHSIRAAQVLAAGTDDKDRASPIGLFVVLALCIAVYFLWKSMNRHLKKLPESFDDIQAGPSASTDLGSEMSPTIEPPQPPVSLDKEPPR</sequence>
<evidence type="ECO:0000256" key="1">
    <source>
        <dbReference type="SAM" id="MobiDB-lite"/>
    </source>
</evidence>
<evidence type="ECO:0000313" key="3">
    <source>
        <dbReference type="EMBL" id="UQX89457.1"/>
    </source>
</evidence>
<reference evidence="3" key="1">
    <citation type="journal article" date="2018" name="Int. J. Syst. Evol. Microbiol.">
        <title>Jatrophihabitans telluris sp. nov., isolated from sediment soil of lava forest wetlands and the emended description of the genus Jatrophihabitans.</title>
        <authorList>
            <person name="Lee K.C."/>
            <person name="Suh M.K."/>
            <person name="Eom M.K."/>
            <person name="Kim K.K."/>
            <person name="Kim J.S."/>
            <person name="Kim D.S."/>
            <person name="Ko S.H."/>
            <person name="Shin Y.K."/>
            <person name="Lee J.S."/>
        </authorList>
    </citation>
    <scope>NUCLEOTIDE SEQUENCE</scope>
    <source>
        <strain evidence="3">N237</strain>
    </source>
</reference>
<keyword evidence="2" id="KW-1133">Transmembrane helix</keyword>
<keyword evidence="4" id="KW-1185">Reference proteome</keyword>
<dbReference type="EMBL" id="CP097332">
    <property type="protein sequence ID" value="UQX89457.1"/>
    <property type="molecule type" value="Genomic_DNA"/>
</dbReference>
<feature type="region of interest" description="Disordered" evidence="1">
    <location>
        <begin position="62"/>
        <end position="98"/>
    </location>
</feature>
<keyword evidence="2" id="KW-0812">Transmembrane</keyword>
<evidence type="ECO:0000256" key="2">
    <source>
        <dbReference type="SAM" id="Phobius"/>
    </source>
</evidence>
<name>A0ABY4R2A6_9ACTN</name>
<evidence type="ECO:0000313" key="4">
    <source>
        <dbReference type="Proteomes" id="UP001056336"/>
    </source>
</evidence>
<protein>
    <submittedName>
        <fullName evidence="3">Uncharacterized protein</fullName>
    </submittedName>
</protein>
<proteinExistence type="predicted"/>
<dbReference type="RefSeq" id="WP_249773353.1">
    <property type="nucleotide sequence ID" value="NZ_CP097332.1"/>
</dbReference>
<accession>A0ABY4R2A6</accession>
<organism evidence="3 4">
    <name type="scientific">Jatrophihabitans telluris</name>
    <dbReference type="NCBI Taxonomy" id="2038343"/>
    <lineage>
        <taxon>Bacteria</taxon>
        <taxon>Bacillati</taxon>
        <taxon>Actinomycetota</taxon>
        <taxon>Actinomycetes</taxon>
        <taxon>Jatrophihabitantales</taxon>
        <taxon>Jatrophihabitantaceae</taxon>
        <taxon>Jatrophihabitans</taxon>
    </lineage>
</organism>
<reference evidence="3" key="2">
    <citation type="submission" date="2022-05" db="EMBL/GenBank/DDBJ databases">
        <authorList>
            <person name="Kim J.-S."/>
            <person name="Lee K."/>
            <person name="Suh M."/>
            <person name="Eom M."/>
            <person name="Kim J.-S."/>
            <person name="Kim D.-S."/>
            <person name="Ko S.-H."/>
            <person name="Shin Y."/>
            <person name="Lee J.-S."/>
        </authorList>
    </citation>
    <scope>NUCLEOTIDE SEQUENCE</scope>
    <source>
        <strain evidence="3">N237</strain>
    </source>
</reference>
<gene>
    <name evidence="3" type="ORF">M6D93_05480</name>
</gene>
<feature type="transmembrane region" description="Helical" evidence="2">
    <location>
        <begin position="30"/>
        <end position="48"/>
    </location>
</feature>
<keyword evidence="2" id="KW-0472">Membrane</keyword>
<dbReference type="Proteomes" id="UP001056336">
    <property type="component" value="Chromosome"/>
</dbReference>